<dbReference type="EMBL" id="BMNA01000007">
    <property type="protein sequence ID" value="GGM09497.1"/>
    <property type="molecule type" value="Genomic_DNA"/>
</dbReference>
<reference evidence="2" key="1">
    <citation type="journal article" date="2014" name="Int. J. Syst. Evol. Microbiol.">
        <title>Complete genome sequence of Corynebacterium casei LMG S-19264T (=DSM 44701T), isolated from a smear-ripened cheese.</title>
        <authorList>
            <consortium name="US DOE Joint Genome Institute (JGI-PGF)"/>
            <person name="Walter F."/>
            <person name="Albersmeier A."/>
            <person name="Kalinowski J."/>
            <person name="Ruckert C."/>
        </authorList>
    </citation>
    <scope>NUCLEOTIDE SEQUENCE</scope>
    <source>
        <strain evidence="2">CGMCC 4.7308</strain>
    </source>
</reference>
<reference evidence="2" key="2">
    <citation type="submission" date="2020-09" db="EMBL/GenBank/DDBJ databases">
        <authorList>
            <person name="Sun Q."/>
            <person name="Zhou Y."/>
        </authorList>
    </citation>
    <scope>NUCLEOTIDE SEQUENCE</scope>
    <source>
        <strain evidence="2">CGMCC 4.7308</strain>
    </source>
</reference>
<accession>A0A917T569</accession>
<comment type="caution">
    <text evidence="2">The sequence shown here is derived from an EMBL/GenBank/DDBJ whole genome shotgun (WGS) entry which is preliminary data.</text>
</comment>
<evidence type="ECO:0008006" key="4">
    <source>
        <dbReference type="Google" id="ProtNLM"/>
    </source>
</evidence>
<dbReference type="AlphaFoldDB" id="A0A917T569"/>
<protein>
    <recommendedName>
        <fullName evidence="4">Plasmid encoded RepA protein</fullName>
    </recommendedName>
</protein>
<dbReference type="Pfam" id="PF04796">
    <property type="entry name" value="RepA_C"/>
    <property type="match status" value="1"/>
</dbReference>
<dbReference type="Proteomes" id="UP000655208">
    <property type="component" value="Unassembled WGS sequence"/>
</dbReference>
<proteinExistence type="predicted"/>
<feature type="compositionally biased region" description="Polar residues" evidence="1">
    <location>
        <begin position="1"/>
        <end position="22"/>
    </location>
</feature>
<dbReference type="InterPro" id="IPR006881">
    <property type="entry name" value="RepA_C"/>
</dbReference>
<dbReference type="RefSeq" id="WP_188943217.1">
    <property type="nucleotide sequence ID" value="NZ_BMNA01000007.1"/>
</dbReference>
<evidence type="ECO:0000256" key="1">
    <source>
        <dbReference type="SAM" id="MobiDB-lite"/>
    </source>
</evidence>
<keyword evidence="3" id="KW-1185">Reference proteome</keyword>
<organism evidence="2 3">
    <name type="scientific">Nakamurella endophytica</name>
    <dbReference type="NCBI Taxonomy" id="1748367"/>
    <lineage>
        <taxon>Bacteria</taxon>
        <taxon>Bacillati</taxon>
        <taxon>Actinomycetota</taxon>
        <taxon>Actinomycetes</taxon>
        <taxon>Nakamurellales</taxon>
        <taxon>Nakamurellaceae</taxon>
        <taxon>Nakamurella</taxon>
    </lineage>
</organism>
<sequence length="320" mass="35268">MTTVPSSNPDTQPSLFGASSTLPAPPTRRQRELLDIANAIELEDAHEAGAVGYAARLWAQLSLPYKEPGPDTRLWIRRNGTLTLRVIPGMTGRKGSETVGYPYGVLPRYILTWMSTEAVRTQSPVLQLGTSLRNFMSQLGLKPTGGKTGTIGRLNEQMRRLLSSSMAVEDTRHTDHRWSVAGGHFSVATSYQLWYDADDHSGRNPLWGSTITLSDAFYNSIISSPVPVDTRALTALAGSPLKIDLLVWLSHRLSYTRKQQLIPWELLAQQFGTEYGRLRDFKAIIQRQLADVLTVYPGANVQVAEGGLLLAPSRPAISSR</sequence>
<name>A0A917T569_9ACTN</name>
<gene>
    <name evidence="2" type="ORF">GCM10011594_31710</name>
</gene>
<evidence type="ECO:0000313" key="3">
    <source>
        <dbReference type="Proteomes" id="UP000655208"/>
    </source>
</evidence>
<evidence type="ECO:0000313" key="2">
    <source>
        <dbReference type="EMBL" id="GGM09497.1"/>
    </source>
</evidence>
<feature type="region of interest" description="Disordered" evidence="1">
    <location>
        <begin position="1"/>
        <end position="26"/>
    </location>
</feature>